<dbReference type="EMBL" id="LQRT01000035">
    <property type="protein sequence ID" value="KZS39431.1"/>
    <property type="molecule type" value="Genomic_DNA"/>
</dbReference>
<sequence length="261" mass="30568">MIACNSTKTKEEKEAISKKIMRSSVVHNFQGLPKSMTAIEKAIKLDPKNADAWRELSVPYLKRGMPTQWKPLFDKAVALNPKEWQGWRGYLYLYFYRNYKNAIIDFDATDALTPNFDDHPQGQSVNYMRGVAYLGLKDYTKSKMYFDTYIRDQTKTYGEDYADVTAFLYRGIIAYTKQDITTAKQDFFKVLKYSANHYADAHYYLAKCFLEEGNKDKSNFHIQEAVKDFNAGYFHTRDYIEVLHQIYIQDLNEVINQLENS</sequence>
<evidence type="ECO:0000313" key="4">
    <source>
        <dbReference type="Proteomes" id="UP000076715"/>
    </source>
</evidence>
<evidence type="ECO:0000256" key="1">
    <source>
        <dbReference type="ARBA" id="ARBA00022737"/>
    </source>
</evidence>
<dbReference type="PANTHER" id="PTHR44858">
    <property type="entry name" value="TETRATRICOPEPTIDE REPEAT PROTEIN 6"/>
    <property type="match status" value="1"/>
</dbReference>
<keyword evidence="1" id="KW-0677">Repeat</keyword>
<name>A0A162YY18_9FLAO</name>
<proteinExistence type="predicted"/>
<organism evidence="3 4">
    <name type="scientific">Aquimarina aggregata</name>
    <dbReference type="NCBI Taxonomy" id="1642818"/>
    <lineage>
        <taxon>Bacteria</taxon>
        <taxon>Pseudomonadati</taxon>
        <taxon>Bacteroidota</taxon>
        <taxon>Flavobacteriia</taxon>
        <taxon>Flavobacteriales</taxon>
        <taxon>Flavobacteriaceae</taxon>
        <taxon>Aquimarina</taxon>
    </lineage>
</organism>
<keyword evidence="2" id="KW-0802">TPR repeat</keyword>
<gene>
    <name evidence="3" type="ORF">AWE51_12905</name>
</gene>
<dbReference type="STRING" id="1642818.AWE51_12905"/>
<dbReference type="InterPro" id="IPR011990">
    <property type="entry name" value="TPR-like_helical_dom_sf"/>
</dbReference>
<dbReference type="Proteomes" id="UP000076715">
    <property type="component" value="Unassembled WGS sequence"/>
</dbReference>
<protein>
    <recommendedName>
        <fullName evidence="5">Tetratricopeptide repeat protein</fullName>
    </recommendedName>
</protein>
<comment type="caution">
    <text evidence="3">The sequence shown here is derived from an EMBL/GenBank/DDBJ whole genome shotgun (WGS) entry which is preliminary data.</text>
</comment>
<keyword evidence="4" id="KW-1185">Reference proteome</keyword>
<dbReference type="PANTHER" id="PTHR44858:SF1">
    <property type="entry name" value="UDP-N-ACETYLGLUCOSAMINE--PEPTIDE N-ACETYLGLUCOSAMINYLTRANSFERASE SPINDLY-RELATED"/>
    <property type="match status" value="1"/>
</dbReference>
<accession>A0A162YY18</accession>
<dbReference type="Gene3D" id="1.25.40.10">
    <property type="entry name" value="Tetratricopeptide repeat domain"/>
    <property type="match status" value="1"/>
</dbReference>
<dbReference type="InterPro" id="IPR050498">
    <property type="entry name" value="Ycf3"/>
</dbReference>
<evidence type="ECO:0008006" key="5">
    <source>
        <dbReference type="Google" id="ProtNLM"/>
    </source>
</evidence>
<dbReference type="AlphaFoldDB" id="A0A162YY18"/>
<dbReference type="SUPFAM" id="SSF48452">
    <property type="entry name" value="TPR-like"/>
    <property type="match status" value="1"/>
</dbReference>
<dbReference type="InterPro" id="IPR019734">
    <property type="entry name" value="TPR_rpt"/>
</dbReference>
<reference evidence="3 4" key="1">
    <citation type="submission" date="2016-01" db="EMBL/GenBank/DDBJ databases">
        <title>The draft genome sequence of Aquimarina sp. RZW4-3-2.</title>
        <authorList>
            <person name="Wang Y."/>
        </authorList>
    </citation>
    <scope>NUCLEOTIDE SEQUENCE [LARGE SCALE GENOMIC DNA]</scope>
    <source>
        <strain evidence="3 4">RZW4-3-2</strain>
    </source>
</reference>
<evidence type="ECO:0000313" key="3">
    <source>
        <dbReference type="EMBL" id="KZS39431.1"/>
    </source>
</evidence>
<evidence type="ECO:0000256" key="2">
    <source>
        <dbReference type="ARBA" id="ARBA00022803"/>
    </source>
</evidence>
<dbReference type="Pfam" id="PF13181">
    <property type="entry name" value="TPR_8"/>
    <property type="match status" value="1"/>
</dbReference>